<evidence type="ECO:0000313" key="2">
    <source>
        <dbReference type="Proteomes" id="UP000008068"/>
    </source>
</evidence>
<dbReference type="HOGENOM" id="CLU_1416309_0_0_1"/>
<keyword evidence="2" id="KW-1185">Reference proteome</keyword>
<name>G0NST5_CAEBE</name>
<protein>
    <submittedName>
        <fullName evidence="1">Uncharacterized protein</fullName>
    </submittedName>
</protein>
<dbReference type="EMBL" id="GL379940">
    <property type="protein sequence ID" value="EGT36949.1"/>
    <property type="molecule type" value="Genomic_DNA"/>
</dbReference>
<dbReference type="InParanoid" id="G0NST5"/>
<accession>G0NST5</accession>
<dbReference type="AlphaFoldDB" id="G0NST5"/>
<gene>
    <name evidence="1" type="ORF">CAEBREN_20853</name>
</gene>
<dbReference type="Proteomes" id="UP000008068">
    <property type="component" value="Unassembled WGS sequence"/>
</dbReference>
<sequence>MNIIAEFVDRKVINSAQPIVLYTYAADKKWSCIVKDTAKPENCEANKEVWRNGSPEITPGLYYTDSTLFFNAHQPQPQQPQQPQENKARCFKNRGRPRANLPRIRACDQKHLHEIPNSLNGIAFPDEISAPSVIHFTRFFADLLQKPGFFISKHMKELLDSCYLILDWALFVDEGKCIVEGGCIKIIKYSIF</sequence>
<evidence type="ECO:0000313" key="1">
    <source>
        <dbReference type="EMBL" id="EGT36949.1"/>
    </source>
</evidence>
<organism evidence="2">
    <name type="scientific">Caenorhabditis brenneri</name>
    <name type="common">Nematode worm</name>
    <dbReference type="NCBI Taxonomy" id="135651"/>
    <lineage>
        <taxon>Eukaryota</taxon>
        <taxon>Metazoa</taxon>
        <taxon>Ecdysozoa</taxon>
        <taxon>Nematoda</taxon>
        <taxon>Chromadorea</taxon>
        <taxon>Rhabditida</taxon>
        <taxon>Rhabditina</taxon>
        <taxon>Rhabditomorpha</taxon>
        <taxon>Rhabditoidea</taxon>
        <taxon>Rhabditidae</taxon>
        <taxon>Peloderinae</taxon>
        <taxon>Caenorhabditis</taxon>
    </lineage>
</organism>
<proteinExistence type="predicted"/>
<reference evidence="2" key="1">
    <citation type="submission" date="2011-07" db="EMBL/GenBank/DDBJ databases">
        <authorList>
            <consortium name="Caenorhabditis brenneri Sequencing and Analysis Consortium"/>
            <person name="Wilson R.K."/>
        </authorList>
    </citation>
    <scope>NUCLEOTIDE SEQUENCE [LARGE SCALE GENOMIC DNA]</scope>
    <source>
        <strain evidence="2">PB2801</strain>
    </source>
</reference>